<evidence type="ECO:0000313" key="5">
    <source>
        <dbReference type="Proteomes" id="UP000072236"/>
    </source>
</evidence>
<dbReference type="SMR" id="A0A5D0EPC0"/>
<gene>
    <name evidence="2" type="ORF">ACT75_01920</name>
    <name evidence="3" type="ORF">CQR80_01425</name>
    <name evidence="4" type="ORF">FXB79_00280</name>
</gene>
<feature type="region of interest" description="Disordered" evidence="1">
    <location>
        <begin position="1"/>
        <end position="27"/>
    </location>
</feature>
<reference evidence="2 5" key="1">
    <citation type="submission" date="2015-10" db="EMBL/GenBank/DDBJ databases">
        <title>Tn-seq of a polymicrobial infection.</title>
        <authorList>
            <person name="Stacy A."/>
            <person name="Rumbaugh K.P."/>
            <person name="Whiteley M."/>
        </authorList>
    </citation>
    <scope>NUCLEOTIDE SEQUENCE [LARGE SCALE GENOMIC DNA]</scope>
    <source>
        <strain evidence="2 5">624</strain>
    </source>
</reference>
<dbReference type="OrthoDB" id="1631723at2"/>
<accession>A0A5D0EPC0</accession>
<evidence type="ECO:0000313" key="2">
    <source>
        <dbReference type="EMBL" id="AMQ93360.1"/>
    </source>
</evidence>
<organism evidence="4 7">
    <name type="scientific">Aggregatibacter actinomycetemcomitans</name>
    <name type="common">Actinobacillus actinomycetemcomitans</name>
    <name type="synonym">Haemophilus actinomycetemcomitans</name>
    <dbReference type="NCBI Taxonomy" id="714"/>
    <lineage>
        <taxon>Bacteria</taxon>
        <taxon>Pseudomonadati</taxon>
        <taxon>Pseudomonadota</taxon>
        <taxon>Gammaproteobacteria</taxon>
        <taxon>Pasteurellales</taxon>
        <taxon>Pasteurellaceae</taxon>
        <taxon>Aggregatibacter</taxon>
    </lineage>
</organism>
<dbReference type="RefSeq" id="WP_005552670.1">
    <property type="nucleotide sequence ID" value="NZ_CP012959.1"/>
</dbReference>
<evidence type="ECO:0000313" key="6">
    <source>
        <dbReference type="Proteomes" id="UP000226080"/>
    </source>
</evidence>
<dbReference type="Gene3D" id="6.20.50.100">
    <property type="match status" value="1"/>
</dbReference>
<dbReference type="EMBL" id="PCGW01000002">
    <property type="protein sequence ID" value="PHO21410.1"/>
    <property type="molecule type" value="Genomic_DNA"/>
</dbReference>
<name>A0A5D0EPC0_AGGAC</name>
<reference evidence="3 6" key="2">
    <citation type="submission" date="2017-10" db="EMBL/GenBank/DDBJ databases">
        <title>Draft genome sequences of Aggregatibacter actinomycetemcomitans strains 310a and 310b.</title>
        <authorList>
            <person name="May A.C."/>
            <person name="Ohta H."/>
            <person name="Maeda H."/>
            <person name="Kokeguchi S."/>
            <person name="Cugini C."/>
        </authorList>
    </citation>
    <scope>NUCLEOTIDE SEQUENCE [LARGE SCALE GENOMIC DNA]</scope>
    <source>
        <strain evidence="3 6">310b</strain>
    </source>
</reference>
<proteinExistence type="predicted"/>
<dbReference type="Proteomes" id="UP000226080">
    <property type="component" value="Unassembled WGS sequence"/>
</dbReference>
<dbReference type="Proteomes" id="UP000323012">
    <property type="component" value="Unassembled WGS sequence"/>
</dbReference>
<dbReference type="EMBL" id="CP012959">
    <property type="protein sequence ID" value="AMQ93360.1"/>
    <property type="molecule type" value="Genomic_DNA"/>
</dbReference>
<reference evidence="4 7" key="3">
    <citation type="submission" date="2019-08" db="EMBL/GenBank/DDBJ databases">
        <title>Whole genome sequencing of Aggregatibacter actinomycetemcomitans cultured from blood stream infections in Denmark reveals a novel phylogenetic lineage expressing serotype a membrane O polysaccharide.</title>
        <authorList>
            <person name="Nedergaard S."/>
            <person name="Kobel C.M."/>
            <person name="Nielsen M.B."/>
            <person name="Moeller R.T."/>
            <person name="Jensen A.B."/>
            <person name="Noerskov-Lauritsen N."/>
        </authorList>
    </citation>
    <scope>NUCLEOTIDE SEQUENCE [LARGE SCALE GENOMIC DNA]</scope>
    <source>
        <strain evidence="4 7">PN_563</strain>
    </source>
</reference>
<dbReference type="AlphaFoldDB" id="A0A5D0EPC0"/>
<evidence type="ECO:0000313" key="3">
    <source>
        <dbReference type="EMBL" id="PHO21410.1"/>
    </source>
</evidence>
<evidence type="ECO:0000313" key="4">
    <source>
        <dbReference type="EMBL" id="TYA39978.1"/>
    </source>
</evidence>
<feature type="compositionally biased region" description="Polar residues" evidence="1">
    <location>
        <begin position="8"/>
        <end position="19"/>
    </location>
</feature>
<evidence type="ECO:0000256" key="1">
    <source>
        <dbReference type="SAM" id="MobiDB-lite"/>
    </source>
</evidence>
<dbReference type="EMBL" id="VSED01000001">
    <property type="protein sequence ID" value="TYA39978.1"/>
    <property type="molecule type" value="Genomic_DNA"/>
</dbReference>
<evidence type="ECO:0000313" key="7">
    <source>
        <dbReference type="Proteomes" id="UP000323012"/>
    </source>
</evidence>
<sequence length="57" mass="6178">MTAANKGWNLTTQGQNKTNVAPDETVDLNNTDNNIAISKTASDDNVTFNLARNINVQ</sequence>
<dbReference type="Proteomes" id="UP000072236">
    <property type="component" value="Chromosome"/>
</dbReference>
<protein>
    <submittedName>
        <fullName evidence="4">Adhesin</fullName>
    </submittedName>
</protein>
<keyword evidence="6" id="KW-1185">Reference proteome</keyword>
<dbReference type="KEGG" id="aact:ACT75_01920"/>